<comment type="similarity">
    <text evidence="2">Belongs to the transposase mutator family.</text>
</comment>
<accession>A0A1S7LP63</accession>
<dbReference type="InterPro" id="IPR001207">
    <property type="entry name" value="Transposase_mutator"/>
</dbReference>
<keyword evidence="5" id="KW-0233">DNA recombination</keyword>
<evidence type="ECO:0000313" key="6">
    <source>
        <dbReference type="EMBL" id="CRH07969.1"/>
    </source>
</evidence>
<name>A0A1S7LP63_MAGMO</name>
<evidence type="ECO:0008006" key="7">
    <source>
        <dbReference type="Google" id="ProtNLM"/>
    </source>
</evidence>
<dbReference type="GO" id="GO:0003677">
    <property type="term" value="F:DNA binding"/>
    <property type="evidence" value="ECO:0007669"/>
    <property type="project" value="UniProtKB-KW"/>
</dbReference>
<keyword evidence="4" id="KW-0238">DNA-binding</keyword>
<evidence type="ECO:0000256" key="5">
    <source>
        <dbReference type="ARBA" id="ARBA00023172"/>
    </source>
</evidence>
<evidence type="ECO:0000256" key="4">
    <source>
        <dbReference type="ARBA" id="ARBA00023125"/>
    </source>
</evidence>
<evidence type="ECO:0000256" key="2">
    <source>
        <dbReference type="ARBA" id="ARBA00010961"/>
    </source>
</evidence>
<evidence type="ECO:0000256" key="1">
    <source>
        <dbReference type="ARBA" id="ARBA00002190"/>
    </source>
</evidence>
<dbReference type="AlphaFoldDB" id="A0A1S7LP63"/>
<comment type="function">
    <text evidence="1">Required for the transposition of the insertion element.</text>
</comment>
<evidence type="ECO:0000256" key="3">
    <source>
        <dbReference type="ARBA" id="ARBA00022578"/>
    </source>
</evidence>
<proteinExistence type="inferred from homology"/>
<reference evidence="6" key="1">
    <citation type="submission" date="2015-04" db="EMBL/GenBank/DDBJ databases">
        <authorList>
            <person name="Syromyatnikov M.Y."/>
            <person name="Popov V.N."/>
        </authorList>
    </citation>
    <scope>NUCLEOTIDE SEQUENCE</scope>
    <source>
        <strain evidence="6">MO-1</strain>
    </source>
</reference>
<dbReference type="EMBL" id="LO017727">
    <property type="protein sequence ID" value="CRH07969.1"/>
    <property type="molecule type" value="Genomic_DNA"/>
</dbReference>
<dbReference type="GO" id="GO:0006313">
    <property type="term" value="P:DNA transposition"/>
    <property type="evidence" value="ECO:0007669"/>
    <property type="project" value="InterPro"/>
</dbReference>
<protein>
    <recommendedName>
        <fullName evidence="7">Mutator family transposase</fullName>
    </recommendedName>
</protein>
<sequence>MRGRARHLLAKAVETEVEDFLETFHDYKDSRGHRHVVRNDYLPEREVQTGIGSISVTVPKTRDRSGSGLKFQSQLFPTYLTRSKSTEDVIPWLYLKGDRVN</sequence>
<keyword evidence="3" id="KW-0815">Transposition</keyword>
<dbReference type="Pfam" id="PF00872">
    <property type="entry name" value="Transposase_mut"/>
    <property type="match status" value="1"/>
</dbReference>
<gene>
    <name evidence="6" type="ORF">MAGMO_3841</name>
</gene>
<dbReference type="GO" id="GO:0004803">
    <property type="term" value="F:transposase activity"/>
    <property type="evidence" value="ECO:0007669"/>
    <property type="project" value="InterPro"/>
</dbReference>
<organism evidence="6">
    <name type="scientific">Magnetococcus massalia (strain MO-1)</name>
    <dbReference type="NCBI Taxonomy" id="451514"/>
    <lineage>
        <taxon>Bacteria</taxon>
        <taxon>Pseudomonadati</taxon>
        <taxon>Pseudomonadota</taxon>
        <taxon>Magnetococcia</taxon>
        <taxon>Magnetococcales</taxon>
        <taxon>Magnetococcaceae</taxon>
        <taxon>Magnetococcus</taxon>
    </lineage>
</organism>